<evidence type="ECO:0000313" key="2">
    <source>
        <dbReference type="EMBL" id="SUZ51214.1"/>
    </source>
</evidence>
<dbReference type="SUPFAM" id="SSF53300">
    <property type="entry name" value="vWA-like"/>
    <property type="match status" value="1"/>
</dbReference>
<dbReference type="CDD" id="cd00198">
    <property type="entry name" value="vWFA"/>
    <property type="match status" value="1"/>
</dbReference>
<evidence type="ECO:0000259" key="1">
    <source>
        <dbReference type="SMART" id="SM00327"/>
    </source>
</evidence>
<dbReference type="PIRSF" id="PIRSF010256">
    <property type="entry name" value="CoxE_vWa"/>
    <property type="match status" value="1"/>
</dbReference>
<dbReference type="InterPro" id="IPR011195">
    <property type="entry name" value="UCP010256"/>
</dbReference>
<dbReference type="SMART" id="SM00327">
    <property type="entry name" value="VWA"/>
    <property type="match status" value="1"/>
</dbReference>
<dbReference type="PANTHER" id="PTHR39338">
    <property type="entry name" value="BLL5662 PROTEIN-RELATED"/>
    <property type="match status" value="1"/>
</dbReference>
<sequence length="404" mass="47606">MPLQPAVTSRLHDAITVFGRFLRQAGCSVGTGEIMNAIKSSSHIEIINREDFRQAMKSCFITDHKLLPLFDQLFDLYWRNPDRIENVSQILRKLYESRLTQAELKNMKEQGQKLIYKKVDDSQKREKDSEQEDEKTYDVFLYSPQEVLRSKRFDEYTNEELDMAQEFITRWEWRLGERRLRRLEPGRKPLRLNIRQTIRKNIFPAQDFIELHWKQKKVKPRPLVILTDISGSMETYTRILLHFMYTLNTVHKQMEAFTFGTRLSRITHHLRRREVNDALELVNDNVKDWSGGTKIGETLETFNRKWARRVLSGGAVVLMISDGWDTGNVELLKKETDRLHRSCHRLIWLNPNLGYEDFQPLTQGVQAILSHVDDFLPIHNLNSLMDLGNVLSRLDKRNNLKARA</sequence>
<dbReference type="PANTHER" id="PTHR39338:SF6">
    <property type="entry name" value="BLL5662 PROTEIN"/>
    <property type="match status" value="1"/>
</dbReference>
<organism evidence="2">
    <name type="scientific">marine metagenome</name>
    <dbReference type="NCBI Taxonomy" id="408172"/>
    <lineage>
        <taxon>unclassified sequences</taxon>
        <taxon>metagenomes</taxon>
        <taxon>ecological metagenomes</taxon>
    </lineage>
</organism>
<dbReference type="Gene3D" id="3.40.50.410">
    <property type="entry name" value="von Willebrand factor, type A domain"/>
    <property type="match status" value="1"/>
</dbReference>
<feature type="domain" description="VWFA" evidence="1">
    <location>
        <begin position="220"/>
        <end position="392"/>
    </location>
</feature>
<protein>
    <recommendedName>
        <fullName evidence="1">VWFA domain-containing protein</fullName>
    </recommendedName>
</protein>
<dbReference type="AlphaFoldDB" id="A0A381NAW8"/>
<dbReference type="EMBL" id="UINC01000211">
    <property type="protein sequence ID" value="SUZ51214.1"/>
    <property type="molecule type" value="Genomic_DNA"/>
</dbReference>
<reference evidence="2" key="1">
    <citation type="submission" date="2018-05" db="EMBL/GenBank/DDBJ databases">
        <authorList>
            <person name="Lanie J.A."/>
            <person name="Ng W.-L."/>
            <person name="Kazmierczak K.M."/>
            <person name="Andrzejewski T.M."/>
            <person name="Davidsen T.M."/>
            <person name="Wayne K.J."/>
            <person name="Tettelin H."/>
            <person name="Glass J.I."/>
            <person name="Rusch D."/>
            <person name="Podicherti R."/>
            <person name="Tsui H.-C.T."/>
            <person name="Winkler M.E."/>
        </authorList>
    </citation>
    <scope>NUCLEOTIDE SEQUENCE</scope>
</reference>
<proteinExistence type="predicted"/>
<accession>A0A381NAW8</accession>
<name>A0A381NAW8_9ZZZZ</name>
<gene>
    <name evidence="2" type="ORF">METZ01_LOCUS4068</name>
</gene>
<dbReference type="InterPro" id="IPR002035">
    <property type="entry name" value="VWF_A"/>
</dbReference>
<dbReference type="Pfam" id="PF05762">
    <property type="entry name" value="VWA_CoxE"/>
    <property type="match status" value="1"/>
</dbReference>
<dbReference type="InterPro" id="IPR036465">
    <property type="entry name" value="vWFA_dom_sf"/>
</dbReference>
<dbReference type="InterPro" id="IPR008912">
    <property type="entry name" value="Uncharacterised_CoxE"/>
</dbReference>